<dbReference type="PANTHER" id="PTHR33127">
    <property type="entry name" value="TRANSMEMBRANE PROTEIN"/>
    <property type="match status" value="1"/>
</dbReference>
<gene>
    <name evidence="3" type="ORF">SORBI_3003G391800</name>
</gene>
<sequence length="324" mass="35848">MMELPCLALHCRDHSTALFSASKEKLIVGDGDTGKHLQNKTICPTARGLLLVRDPGTLATFLWNPQDGDRVHLPPLQGLEDAALMHSHCLLSDEPSAPGCVVLLVEGGCDSTFLWYCRPGDDTWVKHDYDIGTQVCSQPDEEERTTELGVLEFSPNPVFSIVVVDDDDDDVSGGGSHEPEEDEDEDEEAVNHGEAVFLVESGNELHKVTLLYSTSTSYGREIDGGFVDKWDFSELRWHSVEDLGGRTFLLSLFYFGASCPGTDSDGEQRLRQDCVYIVYPRKKAMQIFDVKEGTNCLRELDEAPTADKAFWLLPAGSIGDSRRC</sequence>
<dbReference type="EMBL" id="CM000762">
    <property type="protein sequence ID" value="OQU88054.1"/>
    <property type="molecule type" value="Genomic_DNA"/>
</dbReference>
<evidence type="ECO:0000259" key="2">
    <source>
        <dbReference type="Pfam" id="PF03478"/>
    </source>
</evidence>
<dbReference type="InParanoid" id="A0A1W0W0Y2"/>
<dbReference type="AlphaFoldDB" id="A0A1W0W0Y2"/>
<dbReference type="PANTHER" id="PTHR33127:SF85">
    <property type="entry name" value="OS11G0436500 PROTEIN"/>
    <property type="match status" value="1"/>
</dbReference>
<feature type="region of interest" description="Disordered" evidence="1">
    <location>
        <begin position="169"/>
        <end position="190"/>
    </location>
</feature>
<organism evidence="3 4">
    <name type="scientific">Sorghum bicolor</name>
    <name type="common">Sorghum</name>
    <name type="synonym">Sorghum vulgare</name>
    <dbReference type="NCBI Taxonomy" id="4558"/>
    <lineage>
        <taxon>Eukaryota</taxon>
        <taxon>Viridiplantae</taxon>
        <taxon>Streptophyta</taxon>
        <taxon>Embryophyta</taxon>
        <taxon>Tracheophyta</taxon>
        <taxon>Spermatophyta</taxon>
        <taxon>Magnoliopsida</taxon>
        <taxon>Liliopsida</taxon>
        <taxon>Poales</taxon>
        <taxon>Poaceae</taxon>
        <taxon>PACMAD clade</taxon>
        <taxon>Panicoideae</taxon>
        <taxon>Andropogonodae</taxon>
        <taxon>Andropogoneae</taxon>
        <taxon>Sorghinae</taxon>
        <taxon>Sorghum</taxon>
    </lineage>
</organism>
<keyword evidence="4" id="KW-1185">Reference proteome</keyword>
<evidence type="ECO:0000313" key="3">
    <source>
        <dbReference type="EMBL" id="OQU88054.1"/>
    </source>
</evidence>
<reference evidence="3 4" key="1">
    <citation type="journal article" date="2009" name="Nature">
        <title>The Sorghum bicolor genome and the diversification of grasses.</title>
        <authorList>
            <person name="Paterson A.H."/>
            <person name="Bowers J.E."/>
            <person name="Bruggmann R."/>
            <person name="Dubchak I."/>
            <person name="Grimwood J."/>
            <person name="Gundlach H."/>
            <person name="Haberer G."/>
            <person name="Hellsten U."/>
            <person name="Mitros T."/>
            <person name="Poliakov A."/>
            <person name="Schmutz J."/>
            <person name="Spannagl M."/>
            <person name="Tang H."/>
            <person name="Wang X."/>
            <person name="Wicker T."/>
            <person name="Bharti A.K."/>
            <person name="Chapman J."/>
            <person name="Feltus F.A."/>
            <person name="Gowik U."/>
            <person name="Grigoriev I.V."/>
            <person name="Lyons E."/>
            <person name="Maher C.A."/>
            <person name="Martis M."/>
            <person name="Narechania A."/>
            <person name="Otillar R.P."/>
            <person name="Penning B.W."/>
            <person name="Salamov A.A."/>
            <person name="Wang Y."/>
            <person name="Zhang L."/>
            <person name="Carpita N.C."/>
            <person name="Freeling M."/>
            <person name="Gingle A.R."/>
            <person name="Hash C.T."/>
            <person name="Keller B."/>
            <person name="Klein P."/>
            <person name="Kresovich S."/>
            <person name="McCann M.C."/>
            <person name="Ming R."/>
            <person name="Peterson D.G."/>
            <person name="Mehboob-ur-Rahman"/>
            <person name="Ware D."/>
            <person name="Westhoff P."/>
            <person name="Mayer K.F."/>
            <person name="Messing J."/>
            <person name="Rokhsar D.S."/>
        </authorList>
    </citation>
    <scope>NUCLEOTIDE SEQUENCE [LARGE SCALE GENOMIC DNA]</scope>
    <source>
        <strain evidence="4">cv. BTx623</strain>
    </source>
</reference>
<dbReference type="InterPro" id="IPR005174">
    <property type="entry name" value="KIB1-4_b-propeller"/>
</dbReference>
<name>A0A1W0W0Y2_SORBI</name>
<feature type="compositionally biased region" description="Acidic residues" evidence="1">
    <location>
        <begin position="179"/>
        <end position="188"/>
    </location>
</feature>
<dbReference type="Gramene" id="OQU88054">
    <property type="protein sequence ID" value="OQU88054"/>
    <property type="gene ID" value="SORBI_3003G391800"/>
</dbReference>
<dbReference type="OMA" id="CPMSREL"/>
<accession>A0A1W0W0Y2</accession>
<protein>
    <recommendedName>
        <fullName evidence="2">KIB1-4 beta-propeller domain-containing protein</fullName>
    </recommendedName>
</protein>
<dbReference type="eggNOG" id="KOG0001">
    <property type="taxonomic scope" value="Eukaryota"/>
</dbReference>
<dbReference type="Pfam" id="PF03478">
    <property type="entry name" value="Beta-prop_KIB1-4"/>
    <property type="match status" value="1"/>
</dbReference>
<dbReference type="Proteomes" id="UP000000768">
    <property type="component" value="Chromosome 3"/>
</dbReference>
<reference evidence="4" key="2">
    <citation type="journal article" date="2018" name="Plant J.">
        <title>The Sorghum bicolor reference genome: improved assembly, gene annotations, a transcriptome atlas, and signatures of genome organization.</title>
        <authorList>
            <person name="McCormick R.F."/>
            <person name="Truong S.K."/>
            <person name="Sreedasyam A."/>
            <person name="Jenkins J."/>
            <person name="Shu S."/>
            <person name="Sims D."/>
            <person name="Kennedy M."/>
            <person name="Amirebrahimi M."/>
            <person name="Weers B.D."/>
            <person name="McKinley B."/>
            <person name="Mattison A."/>
            <person name="Morishige D.T."/>
            <person name="Grimwood J."/>
            <person name="Schmutz J."/>
            <person name="Mullet J.E."/>
        </authorList>
    </citation>
    <scope>NUCLEOTIDE SEQUENCE [LARGE SCALE GENOMIC DNA]</scope>
    <source>
        <strain evidence="4">cv. BTx623</strain>
    </source>
</reference>
<evidence type="ECO:0000313" key="4">
    <source>
        <dbReference type="Proteomes" id="UP000000768"/>
    </source>
</evidence>
<proteinExistence type="predicted"/>
<evidence type="ECO:0000256" key="1">
    <source>
        <dbReference type="SAM" id="MobiDB-lite"/>
    </source>
</evidence>
<feature type="domain" description="KIB1-4 beta-propeller" evidence="2">
    <location>
        <begin position="36"/>
        <end position="288"/>
    </location>
</feature>